<reference evidence="2" key="1">
    <citation type="submission" date="2018-06" db="EMBL/GenBank/DDBJ databases">
        <title>Genomic Encyclopedia of Type Strains, Phase IV (KMG-V): Genome sequencing to study the core and pangenomes of soil and plant-associated prokaryotes.</title>
        <authorList>
            <person name="Whitman W."/>
        </authorList>
    </citation>
    <scope>NUCLEOTIDE SEQUENCE [LARGE SCALE GENOMIC DNA]</scope>
    <source>
        <strain evidence="2">MLR2-44</strain>
    </source>
</reference>
<evidence type="ECO:0000256" key="1">
    <source>
        <dbReference type="SAM" id="MobiDB-lite"/>
    </source>
</evidence>
<sequence>MVKILIAFIVVAGAALYLLTKGGSDVSISGESHSVESHAPAAPAASAASAPAEK</sequence>
<accession>A0A2W7NVH8</accession>
<organism evidence="2 3">
    <name type="scientific">Cupriavidus phytorum</name>
    <dbReference type="NCBI Taxonomy" id="3024399"/>
    <lineage>
        <taxon>Bacteria</taxon>
        <taxon>Pseudomonadati</taxon>
        <taxon>Pseudomonadota</taxon>
        <taxon>Betaproteobacteria</taxon>
        <taxon>Burkholderiales</taxon>
        <taxon>Burkholderiaceae</taxon>
        <taxon>Cupriavidus</taxon>
    </lineage>
</organism>
<comment type="caution">
    <text evidence="2">The sequence shown here is derived from an EMBL/GenBank/DDBJ whole genome shotgun (WGS) entry which is preliminary data.</text>
</comment>
<name>A0A2W7NVH8_9BURK</name>
<dbReference type="EMBL" id="QKZN01000014">
    <property type="protein sequence ID" value="PZX22771.1"/>
    <property type="molecule type" value="Genomic_DNA"/>
</dbReference>
<feature type="compositionally biased region" description="Low complexity" evidence="1">
    <location>
        <begin position="39"/>
        <end position="54"/>
    </location>
</feature>
<evidence type="ECO:0000313" key="2">
    <source>
        <dbReference type="EMBL" id="PZX22771.1"/>
    </source>
</evidence>
<dbReference type="Proteomes" id="UP000249638">
    <property type="component" value="Unassembled WGS sequence"/>
</dbReference>
<evidence type="ECO:0000313" key="3">
    <source>
        <dbReference type="Proteomes" id="UP000249638"/>
    </source>
</evidence>
<dbReference type="AlphaFoldDB" id="A0A2W7NVH8"/>
<feature type="region of interest" description="Disordered" evidence="1">
    <location>
        <begin position="27"/>
        <end position="54"/>
    </location>
</feature>
<gene>
    <name evidence="2" type="ORF">C7416_114106</name>
</gene>
<protein>
    <submittedName>
        <fullName evidence="2">Uncharacterized protein</fullName>
    </submittedName>
</protein>
<keyword evidence="3" id="KW-1185">Reference proteome</keyword>
<proteinExistence type="predicted"/>